<dbReference type="InterPro" id="IPR026444">
    <property type="entry name" value="Secre_tail"/>
</dbReference>
<protein>
    <recommendedName>
        <fullName evidence="3">DM13 domain-containing protein</fullName>
    </recommendedName>
</protein>
<dbReference type="NCBIfam" id="TIGR04183">
    <property type="entry name" value="Por_Secre_tail"/>
    <property type="match status" value="1"/>
</dbReference>
<dbReference type="Pfam" id="PF10517">
    <property type="entry name" value="DM13"/>
    <property type="match status" value="1"/>
</dbReference>
<dbReference type="InterPro" id="IPR019545">
    <property type="entry name" value="DM13_domain"/>
</dbReference>
<feature type="signal peptide" evidence="2">
    <location>
        <begin position="1"/>
        <end position="19"/>
    </location>
</feature>
<evidence type="ECO:0000313" key="5">
    <source>
        <dbReference type="Proteomes" id="UP000245670"/>
    </source>
</evidence>
<proteinExistence type="predicted"/>
<gene>
    <name evidence="4" type="ORF">DIS07_03105</name>
</gene>
<dbReference type="OrthoDB" id="6395291at2"/>
<dbReference type="Proteomes" id="UP000245670">
    <property type="component" value="Unassembled WGS sequence"/>
</dbReference>
<keyword evidence="1 2" id="KW-0732">Signal</keyword>
<evidence type="ECO:0000256" key="1">
    <source>
        <dbReference type="ARBA" id="ARBA00022729"/>
    </source>
</evidence>
<keyword evidence="5" id="KW-1185">Reference proteome</keyword>
<accession>A0A2U2JEW0</accession>
<dbReference type="RefSeq" id="WP_109403750.1">
    <property type="nucleotide sequence ID" value="NZ_QFFG01000001.1"/>
</dbReference>
<evidence type="ECO:0000259" key="3">
    <source>
        <dbReference type="PROSITE" id="PS51549"/>
    </source>
</evidence>
<reference evidence="4 5" key="1">
    <citation type="submission" date="2018-05" db="EMBL/GenBank/DDBJ databases">
        <title>Polaribacter aquimarinus sp. nov., isolated from sediment in a sediment of sea.</title>
        <authorList>
            <person name="Lu D."/>
        </authorList>
    </citation>
    <scope>NUCLEOTIDE SEQUENCE [LARGE SCALE GENOMIC DNA]</scope>
    <source>
        <strain evidence="4 5">ZY113</strain>
    </source>
</reference>
<organism evidence="4 5">
    <name type="scientific">Polaribacter aquimarinus</name>
    <dbReference type="NCBI Taxonomy" id="2100726"/>
    <lineage>
        <taxon>Bacteria</taxon>
        <taxon>Pseudomonadati</taxon>
        <taxon>Bacteroidota</taxon>
        <taxon>Flavobacteriia</taxon>
        <taxon>Flavobacteriales</taxon>
        <taxon>Flavobacteriaceae</taxon>
    </lineage>
</organism>
<dbReference type="Pfam" id="PF18962">
    <property type="entry name" value="Por_Secre_tail"/>
    <property type="match status" value="1"/>
</dbReference>
<feature type="domain" description="DM13" evidence="3">
    <location>
        <begin position="26"/>
        <end position="141"/>
    </location>
</feature>
<comment type="caution">
    <text evidence="4">The sequence shown here is derived from an EMBL/GenBank/DDBJ whole genome shotgun (WGS) entry which is preliminary data.</text>
</comment>
<evidence type="ECO:0000313" key="4">
    <source>
        <dbReference type="EMBL" id="PWG06842.1"/>
    </source>
</evidence>
<dbReference type="PROSITE" id="PS51549">
    <property type="entry name" value="DM13"/>
    <property type="match status" value="1"/>
</dbReference>
<sequence length="233" mass="25701">MKTLLLSAFLSFTFLQFNAQCSENASNFGNNTSTPSYNVSGDISVTLNTNNTITINFARNYSTATGPDVRLYLIKSEGKSIAELKSLNPENLENISFGLVGFSGAQNYTQTIPNGVDISEYDTVFFFCLQFTAFWDVGTFTPFSSTNCSVLSKVVLPVDKIEFYPNPAKDKIQISNIDGVSAEIRIFNALGKQVLHQPKITKKTIDISSFHKGIYIVKISVDGKSKTKKLVIQ</sequence>
<dbReference type="EMBL" id="QFFG01000001">
    <property type="protein sequence ID" value="PWG06842.1"/>
    <property type="molecule type" value="Genomic_DNA"/>
</dbReference>
<name>A0A2U2JEW0_9FLAO</name>
<feature type="chain" id="PRO_5015693506" description="DM13 domain-containing protein" evidence="2">
    <location>
        <begin position="20"/>
        <end position="233"/>
    </location>
</feature>
<dbReference type="AlphaFoldDB" id="A0A2U2JEW0"/>
<evidence type="ECO:0000256" key="2">
    <source>
        <dbReference type="SAM" id="SignalP"/>
    </source>
</evidence>